<evidence type="ECO:0000313" key="7">
    <source>
        <dbReference type="EMBL" id="VFQ67637.1"/>
    </source>
</evidence>
<sequence length="128" mass="14402">MGGSHTSRIDIVTIASFVLGIVVIVTATFSVGYHSKRFEFRREHEEHQDAHDVPYNYGFFHFVFAVGTMYFALLLNGWNAGHPMRKFTIDVGWVGTWARIVNELAAALVYMWLRFSDSKGASRGGLTA</sequence>
<dbReference type="EMBL" id="OOIL02000635">
    <property type="protein sequence ID" value="VFQ67637.1"/>
    <property type="molecule type" value="Genomic_DNA"/>
</dbReference>
<dbReference type="Proteomes" id="UP000595140">
    <property type="component" value="Unassembled WGS sequence"/>
</dbReference>
<dbReference type="OrthoDB" id="1702302at2759"/>
<dbReference type="Pfam" id="PF03348">
    <property type="entry name" value="Serinc"/>
    <property type="match status" value="1"/>
</dbReference>
<dbReference type="PANTHER" id="PTHR10383:SF63">
    <property type="entry name" value="OS01G0179800 PROTEIN"/>
    <property type="match status" value="1"/>
</dbReference>
<dbReference type="AlphaFoldDB" id="A0A484KWR5"/>
<dbReference type="GO" id="GO:0016020">
    <property type="term" value="C:membrane"/>
    <property type="evidence" value="ECO:0007669"/>
    <property type="project" value="UniProtKB-SubCell"/>
</dbReference>
<feature type="transmembrane region" description="Helical" evidence="6">
    <location>
        <begin position="93"/>
        <end position="113"/>
    </location>
</feature>
<comment type="subcellular location">
    <subcellularLocation>
        <location evidence="1">Membrane</location>
        <topology evidence="1">Multi-pass membrane protein</topology>
    </subcellularLocation>
</comment>
<evidence type="ECO:0000256" key="2">
    <source>
        <dbReference type="ARBA" id="ARBA00006665"/>
    </source>
</evidence>
<accession>A0A484KWR5</accession>
<comment type="similarity">
    <text evidence="2">Belongs to the TDE1 family.</text>
</comment>
<protein>
    <submittedName>
        <fullName evidence="7">Uncharacterized protein</fullName>
    </submittedName>
</protein>
<evidence type="ECO:0000256" key="1">
    <source>
        <dbReference type="ARBA" id="ARBA00004141"/>
    </source>
</evidence>
<reference evidence="7 8" key="1">
    <citation type="submission" date="2018-04" db="EMBL/GenBank/DDBJ databases">
        <authorList>
            <person name="Vogel A."/>
        </authorList>
    </citation>
    <scope>NUCLEOTIDE SEQUENCE [LARGE SCALE GENOMIC DNA]</scope>
</reference>
<evidence type="ECO:0000313" key="8">
    <source>
        <dbReference type="Proteomes" id="UP000595140"/>
    </source>
</evidence>
<dbReference type="PANTHER" id="PTHR10383">
    <property type="entry name" value="SERINE INCORPORATOR"/>
    <property type="match status" value="1"/>
</dbReference>
<evidence type="ECO:0000256" key="4">
    <source>
        <dbReference type="ARBA" id="ARBA00022989"/>
    </source>
</evidence>
<keyword evidence="4 6" id="KW-1133">Transmembrane helix</keyword>
<name>A0A484KWR5_9ASTE</name>
<evidence type="ECO:0000256" key="6">
    <source>
        <dbReference type="SAM" id="Phobius"/>
    </source>
</evidence>
<feature type="transmembrane region" description="Helical" evidence="6">
    <location>
        <begin position="54"/>
        <end position="73"/>
    </location>
</feature>
<feature type="transmembrane region" description="Helical" evidence="6">
    <location>
        <begin position="12"/>
        <end position="33"/>
    </location>
</feature>
<keyword evidence="3 6" id="KW-0812">Transmembrane</keyword>
<proteinExistence type="inferred from homology"/>
<organism evidence="7 8">
    <name type="scientific">Cuscuta campestris</name>
    <dbReference type="NCBI Taxonomy" id="132261"/>
    <lineage>
        <taxon>Eukaryota</taxon>
        <taxon>Viridiplantae</taxon>
        <taxon>Streptophyta</taxon>
        <taxon>Embryophyta</taxon>
        <taxon>Tracheophyta</taxon>
        <taxon>Spermatophyta</taxon>
        <taxon>Magnoliopsida</taxon>
        <taxon>eudicotyledons</taxon>
        <taxon>Gunneridae</taxon>
        <taxon>Pentapetalae</taxon>
        <taxon>asterids</taxon>
        <taxon>lamiids</taxon>
        <taxon>Solanales</taxon>
        <taxon>Convolvulaceae</taxon>
        <taxon>Cuscuteae</taxon>
        <taxon>Cuscuta</taxon>
        <taxon>Cuscuta subgen. Grammica</taxon>
        <taxon>Cuscuta sect. Cleistogrammica</taxon>
    </lineage>
</organism>
<gene>
    <name evidence="7" type="ORF">CCAM_LOCUS9413</name>
</gene>
<keyword evidence="8" id="KW-1185">Reference proteome</keyword>
<evidence type="ECO:0000256" key="3">
    <source>
        <dbReference type="ARBA" id="ARBA00022692"/>
    </source>
</evidence>
<dbReference type="InterPro" id="IPR005016">
    <property type="entry name" value="TDE1/TMS"/>
</dbReference>
<evidence type="ECO:0000256" key="5">
    <source>
        <dbReference type="ARBA" id="ARBA00023136"/>
    </source>
</evidence>
<keyword evidence="5 6" id="KW-0472">Membrane</keyword>